<dbReference type="EMBL" id="AMQN01025626">
    <property type="status" value="NOT_ANNOTATED_CDS"/>
    <property type="molecule type" value="Genomic_DNA"/>
</dbReference>
<organism evidence="2">
    <name type="scientific">Capitella teleta</name>
    <name type="common">Polychaete worm</name>
    <dbReference type="NCBI Taxonomy" id="283909"/>
    <lineage>
        <taxon>Eukaryota</taxon>
        <taxon>Metazoa</taxon>
        <taxon>Spiralia</taxon>
        <taxon>Lophotrochozoa</taxon>
        <taxon>Annelida</taxon>
        <taxon>Polychaeta</taxon>
        <taxon>Sedentaria</taxon>
        <taxon>Scolecida</taxon>
        <taxon>Capitellidae</taxon>
        <taxon>Capitella</taxon>
    </lineage>
</organism>
<sequence length="59" mass="6885">MDYERYKFVVQVVIGEQRGEGVKMGCRCFWDSDSDSYAQDLFLNDSLFCVAAVFGVYYY</sequence>
<dbReference type="InterPro" id="IPR038586">
    <property type="entry name" value="Tctex-1-like_sf"/>
</dbReference>
<dbReference type="CDD" id="cd21459">
    <property type="entry name" value="DLC-like_TCTEX1D2"/>
    <property type="match status" value="1"/>
</dbReference>
<evidence type="ECO:0000256" key="1">
    <source>
        <dbReference type="ARBA" id="ARBA00005361"/>
    </source>
</evidence>
<dbReference type="OMA" id="HIWASAI"/>
<dbReference type="EnsemblMetazoa" id="CapteT90344">
    <property type="protein sequence ID" value="CapteP90344"/>
    <property type="gene ID" value="CapteG90344"/>
</dbReference>
<dbReference type="PANTHER" id="PTHR21255:SF7">
    <property type="entry name" value="DYNEIN LIGHT CHAIN TCTEX-TYPE PROTEIN 2B"/>
    <property type="match status" value="1"/>
</dbReference>
<evidence type="ECO:0008006" key="5">
    <source>
        <dbReference type="Google" id="ProtNLM"/>
    </source>
</evidence>
<dbReference type="HOGENOM" id="CLU_097204_9_1_1"/>
<evidence type="ECO:0000313" key="3">
    <source>
        <dbReference type="EnsemblMetazoa" id="CapteP90344"/>
    </source>
</evidence>
<dbReference type="InterPro" id="IPR005334">
    <property type="entry name" value="Tctex-1-like"/>
</dbReference>
<dbReference type="GO" id="GO:0005737">
    <property type="term" value="C:cytoplasm"/>
    <property type="evidence" value="ECO:0007669"/>
    <property type="project" value="TreeGrafter"/>
</dbReference>
<dbReference type="OrthoDB" id="10260741at2759"/>
<dbReference type="Proteomes" id="UP000014760">
    <property type="component" value="Unassembled WGS sequence"/>
</dbReference>
<dbReference type="Pfam" id="PF03645">
    <property type="entry name" value="Tctex-1"/>
    <property type="match status" value="1"/>
</dbReference>
<proteinExistence type="inferred from homology"/>
<gene>
    <name evidence="2" type="ORF">CAPTEDRAFT_90344</name>
</gene>
<evidence type="ECO:0000313" key="4">
    <source>
        <dbReference type="Proteomes" id="UP000014760"/>
    </source>
</evidence>
<keyword evidence="4" id="KW-1185">Reference proteome</keyword>
<comment type="similarity">
    <text evidence="1">Belongs to the dynein light chain Tctex-type family.</text>
</comment>
<reference evidence="3" key="3">
    <citation type="submission" date="2015-06" db="UniProtKB">
        <authorList>
            <consortium name="EnsemblMetazoa"/>
        </authorList>
    </citation>
    <scope>IDENTIFICATION</scope>
</reference>
<dbReference type="STRING" id="283909.R7U4S1"/>
<dbReference type="Gene3D" id="3.30.1140.40">
    <property type="entry name" value="Tctex-1"/>
    <property type="match status" value="1"/>
</dbReference>
<dbReference type="GO" id="GO:0045505">
    <property type="term" value="F:dynein intermediate chain binding"/>
    <property type="evidence" value="ECO:0007669"/>
    <property type="project" value="TreeGrafter"/>
</dbReference>
<dbReference type="GO" id="GO:0007018">
    <property type="term" value="P:microtubule-based movement"/>
    <property type="evidence" value="ECO:0007669"/>
    <property type="project" value="TreeGrafter"/>
</dbReference>
<name>R7U4S1_CAPTE</name>
<dbReference type="GO" id="GO:0005868">
    <property type="term" value="C:cytoplasmic dynein complex"/>
    <property type="evidence" value="ECO:0007669"/>
    <property type="project" value="TreeGrafter"/>
</dbReference>
<reference evidence="2 4" key="2">
    <citation type="journal article" date="2013" name="Nature">
        <title>Insights into bilaterian evolution from three spiralian genomes.</title>
        <authorList>
            <person name="Simakov O."/>
            <person name="Marletaz F."/>
            <person name="Cho S.J."/>
            <person name="Edsinger-Gonzales E."/>
            <person name="Havlak P."/>
            <person name="Hellsten U."/>
            <person name="Kuo D.H."/>
            <person name="Larsson T."/>
            <person name="Lv J."/>
            <person name="Arendt D."/>
            <person name="Savage R."/>
            <person name="Osoegawa K."/>
            <person name="de Jong P."/>
            <person name="Grimwood J."/>
            <person name="Chapman J.A."/>
            <person name="Shapiro H."/>
            <person name="Aerts A."/>
            <person name="Otillar R.P."/>
            <person name="Terry A.Y."/>
            <person name="Boore J.L."/>
            <person name="Grigoriev I.V."/>
            <person name="Lindberg D.R."/>
            <person name="Seaver E.C."/>
            <person name="Weisblat D.A."/>
            <person name="Putnam N.H."/>
            <person name="Rokhsar D.S."/>
        </authorList>
    </citation>
    <scope>NUCLEOTIDE SEQUENCE</scope>
    <source>
        <strain evidence="2 4">I ESC-2004</strain>
    </source>
</reference>
<dbReference type="PANTHER" id="PTHR21255">
    <property type="entry name" value="T-COMPLEX-ASSOCIATED-TESTIS-EXPRESSED 1/ DYNEIN LIGHT CHAIN"/>
    <property type="match status" value="1"/>
</dbReference>
<protein>
    <recommendedName>
        <fullName evidence="5">Tctex1 domain-containing protein 2</fullName>
    </recommendedName>
</protein>
<accession>R7U4S1</accession>
<dbReference type="AlphaFoldDB" id="R7U4S1"/>
<reference evidence="4" key="1">
    <citation type="submission" date="2012-12" db="EMBL/GenBank/DDBJ databases">
        <authorList>
            <person name="Hellsten U."/>
            <person name="Grimwood J."/>
            <person name="Chapman J.A."/>
            <person name="Shapiro H."/>
            <person name="Aerts A."/>
            <person name="Otillar R.P."/>
            <person name="Terry A.Y."/>
            <person name="Boore J.L."/>
            <person name="Simakov O."/>
            <person name="Marletaz F."/>
            <person name="Cho S.-J."/>
            <person name="Edsinger-Gonzales E."/>
            <person name="Havlak P."/>
            <person name="Kuo D.-H."/>
            <person name="Larsson T."/>
            <person name="Lv J."/>
            <person name="Arendt D."/>
            <person name="Savage R."/>
            <person name="Osoegawa K."/>
            <person name="de Jong P."/>
            <person name="Lindberg D.R."/>
            <person name="Seaver E.C."/>
            <person name="Weisblat D.A."/>
            <person name="Putnam N.H."/>
            <person name="Grigoriev I.V."/>
            <person name="Rokhsar D.S."/>
        </authorList>
    </citation>
    <scope>NUCLEOTIDE SEQUENCE</scope>
    <source>
        <strain evidence="4">I ESC-2004</strain>
    </source>
</reference>
<evidence type="ECO:0000313" key="2">
    <source>
        <dbReference type="EMBL" id="ELU01365.1"/>
    </source>
</evidence>
<dbReference type="EMBL" id="KB305115">
    <property type="protein sequence ID" value="ELU01365.1"/>
    <property type="molecule type" value="Genomic_DNA"/>
</dbReference>